<sequence length="107" mass="12622">MKQYKAMDYFEAHEAWEDLWSDYYLEDRKFVQGLIQLAVSFVHIGNGNMIGAKNLLRKCKEKFNEFTGVQRGIQIKILLNQIEMVRLTYEGLNDPSEFDWDVVPTLE</sequence>
<evidence type="ECO:0000313" key="1">
    <source>
        <dbReference type="EMBL" id="SUZ99270.1"/>
    </source>
</evidence>
<dbReference type="InterPro" id="IPR023203">
    <property type="entry name" value="TTHA0068_sf"/>
</dbReference>
<organism evidence="1">
    <name type="scientific">marine metagenome</name>
    <dbReference type="NCBI Taxonomy" id="408172"/>
    <lineage>
        <taxon>unclassified sequences</taxon>
        <taxon>metagenomes</taxon>
        <taxon>ecological metagenomes</taxon>
    </lineage>
</organism>
<reference evidence="1" key="1">
    <citation type="submission" date="2018-05" db="EMBL/GenBank/DDBJ databases">
        <authorList>
            <person name="Lanie J.A."/>
            <person name="Ng W.-L."/>
            <person name="Kazmierczak K.M."/>
            <person name="Andrzejewski T.M."/>
            <person name="Davidsen T.M."/>
            <person name="Wayne K.J."/>
            <person name="Tettelin H."/>
            <person name="Glass J.I."/>
            <person name="Rusch D."/>
            <person name="Podicherti R."/>
            <person name="Tsui H.-C.T."/>
            <person name="Winkler M.E."/>
        </authorList>
    </citation>
    <scope>NUCLEOTIDE SEQUENCE</scope>
</reference>
<evidence type="ECO:0008006" key="2">
    <source>
        <dbReference type="Google" id="ProtNLM"/>
    </source>
</evidence>
<dbReference type="AlphaFoldDB" id="A0A381S5D3"/>
<dbReference type="Gene3D" id="1.10.3450.10">
    <property type="entry name" value="TTHA0068-like"/>
    <property type="match status" value="1"/>
</dbReference>
<protein>
    <recommendedName>
        <fullName evidence="2">DUF309 domain-containing protein</fullName>
    </recommendedName>
</protein>
<proteinExistence type="predicted"/>
<accession>A0A381S5D3</accession>
<gene>
    <name evidence="1" type="ORF">METZ01_LOCUS52124</name>
</gene>
<dbReference type="SUPFAM" id="SSF140663">
    <property type="entry name" value="TTHA0068-like"/>
    <property type="match status" value="1"/>
</dbReference>
<name>A0A381S5D3_9ZZZZ</name>
<dbReference type="PANTHER" id="PTHR34796:SF1">
    <property type="entry name" value="EXPRESSED PROTEIN"/>
    <property type="match status" value="1"/>
</dbReference>
<dbReference type="InterPro" id="IPR005500">
    <property type="entry name" value="DUF309"/>
</dbReference>
<dbReference type="EMBL" id="UINC01002686">
    <property type="protein sequence ID" value="SUZ99270.1"/>
    <property type="molecule type" value="Genomic_DNA"/>
</dbReference>
<dbReference type="Pfam" id="PF03745">
    <property type="entry name" value="DUF309"/>
    <property type="match status" value="1"/>
</dbReference>
<dbReference type="PANTHER" id="PTHR34796">
    <property type="entry name" value="EXPRESSED PROTEIN"/>
    <property type="match status" value="1"/>
</dbReference>